<keyword evidence="4" id="KW-0749">Sporulation</keyword>
<accession>A0A7Y9DS09</accession>
<dbReference type="GO" id="GO:0030428">
    <property type="term" value="C:cell septum"/>
    <property type="evidence" value="ECO:0007669"/>
    <property type="project" value="UniProtKB-SubCell"/>
</dbReference>
<sequence>MRVPVVLELVRADRPPVPARVELRYTGAEPYAVLLAFPTAHAREVVWRFSRALLAQGLIEAAGEGDVRLRPLDAPGPDEVVEIELRSPGERALFRAPHEVLRAYLARTQEHIAFGTEHEWLDLDHAVAMLRLAPPTSGVRDVG</sequence>
<dbReference type="Pfam" id="PF04686">
    <property type="entry name" value="SsgA"/>
    <property type="match status" value="1"/>
</dbReference>
<evidence type="ECO:0008006" key="9">
    <source>
        <dbReference type="Google" id="ProtNLM"/>
    </source>
</evidence>
<comment type="similarity">
    <text evidence="2">Belongs to the SsgA family.</text>
</comment>
<keyword evidence="5" id="KW-0717">Septation</keyword>
<evidence type="ECO:0000256" key="1">
    <source>
        <dbReference type="ARBA" id="ARBA00004431"/>
    </source>
</evidence>
<comment type="caution">
    <text evidence="7">The sequence shown here is derived from an EMBL/GenBank/DDBJ whole genome shotgun (WGS) entry which is preliminary data.</text>
</comment>
<evidence type="ECO:0000256" key="5">
    <source>
        <dbReference type="ARBA" id="ARBA00023210"/>
    </source>
</evidence>
<dbReference type="GO" id="GO:0000917">
    <property type="term" value="P:division septum assembly"/>
    <property type="evidence" value="ECO:0007669"/>
    <property type="project" value="UniProtKB-KW"/>
</dbReference>
<evidence type="ECO:0000313" key="7">
    <source>
        <dbReference type="EMBL" id="NYD34452.1"/>
    </source>
</evidence>
<gene>
    <name evidence="7" type="ORF">BJ983_000554</name>
</gene>
<evidence type="ECO:0000256" key="3">
    <source>
        <dbReference type="ARBA" id="ARBA00022618"/>
    </source>
</evidence>
<organism evidence="7 8">
    <name type="scientific">Actinomycetospora corticicola</name>
    <dbReference type="NCBI Taxonomy" id="663602"/>
    <lineage>
        <taxon>Bacteria</taxon>
        <taxon>Bacillati</taxon>
        <taxon>Actinomycetota</taxon>
        <taxon>Actinomycetes</taxon>
        <taxon>Pseudonocardiales</taxon>
        <taxon>Pseudonocardiaceae</taxon>
        <taxon>Actinomycetospora</taxon>
    </lineage>
</organism>
<evidence type="ECO:0000256" key="6">
    <source>
        <dbReference type="ARBA" id="ARBA00023306"/>
    </source>
</evidence>
<dbReference type="EMBL" id="JACCBN010000001">
    <property type="protein sequence ID" value="NYD34452.1"/>
    <property type="molecule type" value="Genomic_DNA"/>
</dbReference>
<evidence type="ECO:0000313" key="8">
    <source>
        <dbReference type="Proteomes" id="UP000535890"/>
    </source>
</evidence>
<comment type="subcellular location">
    <subcellularLocation>
        <location evidence="1">Cell septum</location>
    </subcellularLocation>
</comment>
<proteinExistence type="inferred from homology"/>
<keyword evidence="8" id="KW-1185">Reference proteome</keyword>
<dbReference type="AlphaFoldDB" id="A0A7Y9DS09"/>
<dbReference type="Gene3D" id="2.30.31.20">
    <property type="entry name" value="Sporulation-specific cell division protein SsgB"/>
    <property type="match status" value="1"/>
</dbReference>
<dbReference type="GO" id="GO:0030435">
    <property type="term" value="P:sporulation resulting in formation of a cellular spore"/>
    <property type="evidence" value="ECO:0007669"/>
    <property type="project" value="UniProtKB-KW"/>
</dbReference>
<keyword evidence="3" id="KW-0132">Cell division</keyword>
<dbReference type="RefSeq" id="WP_343053652.1">
    <property type="nucleotide sequence ID" value="NZ_BAABHP010000010.1"/>
</dbReference>
<name>A0A7Y9DS09_9PSEU</name>
<keyword evidence="6" id="KW-0131">Cell cycle</keyword>
<evidence type="ECO:0000256" key="2">
    <source>
        <dbReference type="ARBA" id="ARBA00009323"/>
    </source>
</evidence>
<evidence type="ECO:0000256" key="4">
    <source>
        <dbReference type="ARBA" id="ARBA00022969"/>
    </source>
</evidence>
<protein>
    <recommendedName>
        <fullName evidence="9">Sporulation and cell division protein SsgA</fullName>
    </recommendedName>
</protein>
<dbReference type="InterPro" id="IPR006776">
    <property type="entry name" value="SsgB"/>
</dbReference>
<reference evidence="7 8" key="1">
    <citation type="submission" date="2020-07" db="EMBL/GenBank/DDBJ databases">
        <title>Sequencing the genomes of 1000 actinobacteria strains.</title>
        <authorList>
            <person name="Klenk H.-P."/>
        </authorList>
    </citation>
    <scope>NUCLEOTIDE SEQUENCE [LARGE SCALE GENOMIC DNA]</scope>
    <source>
        <strain evidence="7 8">DSM 45772</strain>
    </source>
</reference>
<dbReference type="InterPro" id="IPR038658">
    <property type="entry name" value="SsgB_sf"/>
</dbReference>
<dbReference type="Proteomes" id="UP000535890">
    <property type="component" value="Unassembled WGS sequence"/>
</dbReference>